<reference evidence="18" key="1">
    <citation type="journal article" date="2019" name="Int. J. Syst. Evol. Microbiol.">
        <title>The Global Catalogue of Microorganisms (GCM) 10K type strain sequencing project: providing services to taxonomists for standard genome sequencing and annotation.</title>
        <authorList>
            <consortium name="The Broad Institute Genomics Platform"/>
            <consortium name="The Broad Institute Genome Sequencing Center for Infectious Disease"/>
            <person name="Wu L."/>
            <person name="Ma J."/>
        </authorList>
    </citation>
    <scope>NUCLEOTIDE SEQUENCE [LARGE SCALE GENOMIC DNA]</scope>
    <source>
        <strain evidence="18">KCTC 22232</strain>
    </source>
</reference>
<evidence type="ECO:0000256" key="6">
    <source>
        <dbReference type="ARBA" id="ARBA00022692"/>
    </source>
</evidence>
<keyword evidence="11" id="KW-0472">Membrane</keyword>
<protein>
    <submittedName>
        <fullName evidence="17">Capsular polysaccharide biosynthesis protein</fullName>
    </submittedName>
</protein>
<dbReference type="EMBL" id="BMXT01000002">
    <property type="protein sequence ID" value="GGY27548.1"/>
    <property type="molecule type" value="Genomic_DNA"/>
</dbReference>
<evidence type="ECO:0000256" key="11">
    <source>
        <dbReference type="ARBA" id="ARBA00023136"/>
    </source>
</evidence>
<evidence type="ECO:0000256" key="14">
    <source>
        <dbReference type="ARBA" id="ARBA00023288"/>
    </source>
</evidence>
<keyword evidence="10" id="KW-0626">Porin</keyword>
<evidence type="ECO:0000313" key="17">
    <source>
        <dbReference type="EMBL" id="GGY27548.1"/>
    </source>
</evidence>
<comment type="subcellular location">
    <subcellularLocation>
        <location evidence="1">Cell outer membrane</location>
        <topology evidence="1">Multi-pass membrane protein</topology>
    </subcellularLocation>
</comment>
<evidence type="ECO:0000256" key="7">
    <source>
        <dbReference type="ARBA" id="ARBA00022729"/>
    </source>
</evidence>
<comment type="similarity">
    <text evidence="2">Belongs to the BexD/CtrA/VexA family.</text>
</comment>
<evidence type="ECO:0000256" key="13">
    <source>
        <dbReference type="ARBA" id="ARBA00023237"/>
    </source>
</evidence>
<keyword evidence="6" id="KW-0812">Transmembrane</keyword>
<evidence type="ECO:0000256" key="8">
    <source>
        <dbReference type="ARBA" id="ARBA00023047"/>
    </source>
</evidence>
<dbReference type="InterPro" id="IPR003715">
    <property type="entry name" value="Poly_export_N"/>
</dbReference>
<keyword evidence="12" id="KW-0564">Palmitate</keyword>
<name>A0ABQ2ZYJ4_9GAMM</name>
<evidence type="ECO:0000256" key="12">
    <source>
        <dbReference type="ARBA" id="ARBA00023139"/>
    </source>
</evidence>
<evidence type="ECO:0000313" key="18">
    <source>
        <dbReference type="Proteomes" id="UP000621898"/>
    </source>
</evidence>
<evidence type="ECO:0000256" key="9">
    <source>
        <dbReference type="ARBA" id="ARBA00023065"/>
    </source>
</evidence>
<dbReference type="Pfam" id="PF22461">
    <property type="entry name" value="SLBB_2"/>
    <property type="match status" value="2"/>
</dbReference>
<keyword evidence="7" id="KW-0732">Signal</keyword>
<keyword evidence="13" id="KW-0998">Cell outer membrane</keyword>
<comment type="caution">
    <text evidence="17">The sequence shown here is derived from an EMBL/GenBank/DDBJ whole genome shotgun (WGS) entry which is preliminary data.</text>
</comment>
<feature type="domain" description="Polysaccharide export protein N-terminal" evidence="15">
    <location>
        <begin position="98"/>
        <end position="182"/>
    </location>
</feature>
<dbReference type="Gene3D" id="3.10.560.10">
    <property type="entry name" value="Outer membrane lipoprotein wza domain like"/>
    <property type="match status" value="2"/>
</dbReference>
<keyword evidence="18" id="KW-1185">Reference proteome</keyword>
<evidence type="ECO:0000256" key="4">
    <source>
        <dbReference type="ARBA" id="ARBA00022452"/>
    </source>
</evidence>
<keyword evidence="9" id="KW-0406">Ion transport</keyword>
<feature type="domain" description="SLBB" evidence="16">
    <location>
        <begin position="272"/>
        <end position="358"/>
    </location>
</feature>
<organism evidence="17 18">
    <name type="scientific">Rhodanobacter panaciterrae</name>
    <dbReference type="NCBI Taxonomy" id="490572"/>
    <lineage>
        <taxon>Bacteria</taxon>
        <taxon>Pseudomonadati</taxon>
        <taxon>Pseudomonadota</taxon>
        <taxon>Gammaproteobacteria</taxon>
        <taxon>Lysobacterales</taxon>
        <taxon>Rhodanobacteraceae</taxon>
        <taxon>Rhodanobacter</taxon>
    </lineage>
</organism>
<evidence type="ECO:0000256" key="5">
    <source>
        <dbReference type="ARBA" id="ARBA00022597"/>
    </source>
</evidence>
<dbReference type="InterPro" id="IPR049712">
    <property type="entry name" value="Poly_export"/>
</dbReference>
<proteinExistence type="inferred from homology"/>
<evidence type="ECO:0000259" key="16">
    <source>
        <dbReference type="Pfam" id="PF22461"/>
    </source>
</evidence>
<dbReference type="Proteomes" id="UP000621898">
    <property type="component" value="Unassembled WGS sequence"/>
</dbReference>
<dbReference type="PANTHER" id="PTHR33619:SF3">
    <property type="entry name" value="POLYSACCHARIDE EXPORT PROTEIN GFCE-RELATED"/>
    <property type="match status" value="1"/>
</dbReference>
<keyword evidence="4" id="KW-1134">Transmembrane beta strand</keyword>
<dbReference type="InterPro" id="IPR054765">
    <property type="entry name" value="SLBB_dom"/>
</dbReference>
<evidence type="ECO:0000256" key="10">
    <source>
        <dbReference type="ARBA" id="ARBA00023114"/>
    </source>
</evidence>
<keyword evidence="8" id="KW-0625">Polysaccharide transport</keyword>
<evidence type="ECO:0000256" key="1">
    <source>
        <dbReference type="ARBA" id="ARBA00004571"/>
    </source>
</evidence>
<accession>A0ABQ2ZYJ4</accession>
<feature type="domain" description="SLBB" evidence="16">
    <location>
        <begin position="188"/>
        <end position="264"/>
    </location>
</feature>
<keyword evidence="14" id="KW-0449">Lipoprotein</keyword>
<evidence type="ECO:0000256" key="2">
    <source>
        <dbReference type="ARBA" id="ARBA00009450"/>
    </source>
</evidence>
<dbReference type="Gene3D" id="3.30.1950.10">
    <property type="entry name" value="wza like domain"/>
    <property type="match status" value="1"/>
</dbReference>
<dbReference type="Pfam" id="PF02563">
    <property type="entry name" value="Poly_export"/>
    <property type="match status" value="1"/>
</dbReference>
<gene>
    <name evidence="17" type="ORF">GCM10008098_20770</name>
</gene>
<dbReference type="PANTHER" id="PTHR33619">
    <property type="entry name" value="POLYSACCHARIDE EXPORT PROTEIN GFCE-RELATED"/>
    <property type="match status" value="1"/>
</dbReference>
<evidence type="ECO:0000256" key="3">
    <source>
        <dbReference type="ARBA" id="ARBA00022448"/>
    </source>
</evidence>
<keyword evidence="3" id="KW-0813">Transport</keyword>
<evidence type="ECO:0000259" key="15">
    <source>
        <dbReference type="Pfam" id="PF02563"/>
    </source>
</evidence>
<keyword evidence="5" id="KW-0762">Sugar transport</keyword>
<sequence>MPSQSARLLLLCPPFLREPSEFYQTVKKLSVLTAIALASLLNGCMWAPGQHMSSNSLVRGDSADNSQVELIPITPKLLAMNRAGAQAAAISPALLAYQPEPYVIGAGDTLYITVWDHPELTSPAGPQQQTLANGRLVRSDGTLFYPYVGSIKVAGMTIEDLRQAISSKLAAYVEKPQVDVSVIGYGSQRVLLQGAFVKTDPQPITAVPLTLSQVLGTATINTEQANLSGLVLTRDGHDYHLDLDALNGDKSLAQDIYLKPGDRLFLPYNDRQEAYVMGEVMRPMAISFKTADLTLTQALGRAGGLNPTTAKGNAVYVIRGMEDLEQAPAKVFQLDAQSPAAFALADQFMVKPGDVVFVGPAGVTRWNRLLTQLLPLSGLISNAASANYNLGH</sequence>